<protein>
    <submittedName>
        <fullName evidence="1">Uncharacterized protein</fullName>
    </submittedName>
</protein>
<proteinExistence type="predicted"/>
<reference evidence="1" key="2">
    <citation type="journal article" date="2015" name="Fish Shellfish Immunol.">
        <title>Early steps in the European eel (Anguilla anguilla)-Vibrio vulnificus interaction in the gills: Role of the RtxA13 toxin.</title>
        <authorList>
            <person name="Callol A."/>
            <person name="Pajuelo D."/>
            <person name="Ebbesson L."/>
            <person name="Teles M."/>
            <person name="MacKenzie S."/>
            <person name="Amaro C."/>
        </authorList>
    </citation>
    <scope>NUCLEOTIDE SEQUENCE</scope>
</reference>
<dbReference type="AlphaFoldDB" id="A0A0E9UY86"/>
<evidence type="ECO:0000313" key="1">
    <source>
        <dbReference type="EMBL" id="JAH69938.1"/>
    </source>
</evidence>
<accession>A0A0E9UY86</accession>
<organism evidence="1">
    <name type="scientific">Anguilla anguilla</name>
    <name type="common">European freshwater eel</name>
    <name type="synonym">Muraena anguilla</name>
    <dbReference type="NCBI Taxonomy" id="7936"/>
    <lineage>
        <taxon>Eukaryota</taxon>
        <taxon>Metazoa</taxon>
        <taxon>Chordata</taxon>
        <taxon>Craniata</taxon>
        <taxon>Vertebrata</taxon>
        <taxon>Euteleostomi</taxon>
        <taxon>Actinopterygii</taxon>
        <taxon>Neopterygii</taxon>
        <taxon>Teleostei</taxon>
        <taxon>Anguilliformes</taxon>
        <taxon>Anguillidae</taxon>
        <taxon>Anguilla</taxon>
    </lineage>
</organism>
<name>A0A0E9UY86_ANGAN</name>
<dbReference type="EMBL" id="GBXM01038639">
    <property type="protein sequence ID" value="JAH69938.1"/>
    <property type="molecule type" value="Transcribed_RNA"/>
</dbReference>
<reference evidence="1" key="1">
    <citation type="submission" date="2014-11" db="EMBL/GenBank/DDBJ databases">
        <authorList>
            <person name="Amaro Gonzalez C."/>
        </authorList>
    </citation>
    <scope>NUCLEOTIDE SEQUENCE</scope>
</reference>
<sequence>MCSRGILKGIINQKLVFFFKGHN</sequence>